<evidence type="ECO:0008006" key="2">
    <source>
        <dbReference type="Google" id="ProtNLM"/>
    </source>
</evidence>
<organism evidence="1">
    <name type="scientific">Planktothricoides raciborskii GIHE-MW2</name>
    <dbReference type="NCBI Taxonomy" id="2792601"/>
    <lineage>
        <taxon>Bacteria</taxon>
        <taxon>Bacillati</taxon>
        <taxon>Cyanobacteriota</taxon>
        <taxon>Cyanophyceae</taxon>
        <taxon>Oscillatoriophycideae</taxon>
        <taxon>Oscillatoriales</taxon>
        <taxon>Oscillatoriaceae</taxon>
        <taxon>Planktothricoides</taxon>
    </lineage>
</organism>
<proteinExistence type="predicted"/>
<dbReference type="EMBL" id="CP159837">
    <property type="protein sequence ID" value="XCM39231.1"/>
    <property type="molecule type" value="Genomic_DNA"/>
</dbReference>
<name>A0AAU8JLU0_9CYAN</name>
<gene>
    <name evidence="1" type="ORF">ABWT76_002137</name>
</gene>
<dbReference type="RefSeq" id="WP_156332007.1">
    <property type="nucleotide sequence ID" value="NZ_CP159837.1"/>
</dbReference>
<dbReference type="AlphaFoldDB" id="A0AAU8JLU0"/>
<protein>
    <recommendedName>
        <fullName evidence="2">Transposase</fullName>
    </recommendedName>
</protein>
<evidence type="ECO:0000313" key="1">
    <source>
        <dbReference type="EMBL" id="XCM39231.1"/>
    </source>
</evidence>
<reference evidence="1" key="1">
    <citation type="submission" date="2024-07" db="EMBL/GenBank/DDBJ databases">
        <authorList>
            <person name="Kim Y.J."/>
            <person name="Jeong J.Y."/>
        </authorList>
    </citation>
    <scope>NUCLEOTIDE SEQUENCE</scope>
    <source>
        <strain evidence="1">GIHE-MW2</strain>
    </source>
</reference>
<accession>A0AAU8JLU0</accession>
<sequence>MSFLTRDSLSSAIHDYWSEMSDLPENQPQTSRNRLTTDSFLRMIVL</sequence>